<dbReference type="InParanoid" id="T1FN45"/>
<dbReference type="KEGG" id="hro:HELRODRAFT_185671"/>
<keyword evidence="8" id="KW-1185">Reference proteome</keyword>
<keyword evidence="3" id="KW-0964">Secreted</keyword>
<dbReference type="HOGENOM" id="CLU_2294662_0_0_1"/>
<evidence type="ECO:0000313" key="8">
    <source>
        <dbReference type="Proteomes" id="UP000015101"/>
    </source>
</evidence>
<accession>T1FN45</accession>
<dbReference type="InterPro" id="IPR029230">
    <property type="entry name" value="Macin"/>
</dbReference>
<dbReference type="GO" id="GO:0006952">
    <property type="term" value="P:defense response"/>
    <property type="evidence" value="ECO:0007669"/>
    <property type="project" value="InterPro"/>
</dbReference>
<evidence type="ECO:0000256" key="5">
    <source>
        <dbReference type="SAM" id="SignalP"/>
    </source>
</evidence>
<comment type="similarity">
    <text evidence="2">Belongs to the macin family.</text>
</comment>
<protein>
    <recommendedName>
        <fullName evidence="9">Theromacin</fullName>
    </recommendedName>
</protein>
<dbReference type="Pfam" id="PF14865">
    <property type="entry name" value="Macin"/>
    <property type="match status" value="1"/>
</dbReference>
<dbReference type="GeneID" id="20210243"/>
<keyword evidence="4" id="KW-1015">Disulfide bond</keyword>
<evidence type="ECO:0008006" key="9">
    <source>
        <dbReference type="Google" id="ProtNLM"/>
    </source>
</evidence>
<evidence type="ECO:0000313" key="6">
    <source>
        <dbReference type="EMBL" id="ESO03196.1"/>
    </source>
</evidence>
<reference evidence="8" key="1">
    <citation type="submission" date="2012-12" db="EMBL/GenBank/DDBJ databases">
        <authorList>
            <person name="Hellsten U."/>
            <person name="Grimwood J."/>
            <person name="Chapman J.A."/>
            <person name="Shapiro H."/>
            <person name="Aerts A."/>
            <person name="Otillar R.P."/>
            <person name="Terry A.Y."/>
            <person name="Boore J.L."/>
            <person name="Simakov O."/>
            <person name="Marletaz F."/>
            <person name="Cho S.-J."/>
            <person name="Edsinger-Gonzales E."/>
            <person name="Havlak P."/>
            <person name="Kuo D.-H."/>
            <person name="Larsson T."/>
            <person name="Lv J."/>
            <person name="Arendt D."/>
            <person name="Savage R."/>
            <person name="Osoegawa K."/>
            <person name="de Jong P."/>
            <person name="Lindberg D.R."/>
            <person name="Seaver E.C."/>
            <person name="Weisblat D.A."/>
            <person name="Putnam N.H."/>
            <person name="Grigoriev I.V."/>
            <person name="Rokhsar D.S."/>
        </authorList>
    </citation>
    <scope>NUCLEOTIDE SEQUENCE</scope>
</reference>
<comment type="subcellular location">
    <subcellularLocation>
        <location evidence="1">Secreted</location>
    </subcellularLocation>
</comment>
<dbReference type="GO" id="GO:0005576">
    <property type="term" value="C:extracellular region"/>
    <property type="evidence" value="ECO:0007669"/>
    <property type="project" value="UniProtKB-SubCell"/>
</dbReference>
<reference evidence="6 8" key="2">
    <citation type="journal article" date="2013" name="Nature">
        <title>Insights into bilaterian evolution from three spiralian genomes.</title>
        <authorList>
            <person name="Simakov O."/>
            <person name="Marletaz F."/>
            <person name="Cho S.J."/>
            <person name="Edsinger-Gonzales E."/>
            <person name="Havlak P."/>
            <person name="Hellsten U."/>
            <person name="Kuo D.H."/>
            <person name="Larsson T."/>
            <person name="Lv J."/>
            <person name="Arendt D."/>
            <person name="Savage R."/>
            <person name="Osoegawa K."/>
            <person name="de Jong P."/>
            <person name="Grimwood J."/>
            <person name="Chapman J.A."/>
            <person name="Shapiro H."/>
            <person name="Aerts A."/>
            <person name="Otillar R.P."/>
            <person name="Terry A.Y."/>
            <person name="Boore J.L."/>
            <person name="Grigoriev I.V."/>
            <person name="Lindberg D.R."/>
            <person name="Seaver E.C."/>
            <person name="Weisblat D.A."/>
            <person name="Putnam N.H."/>
            <person name="Rokhsar D.S."/>
        </authorList>
    </citation>
    <scope>NUCLEOTIDE SEQUENCE</scope>
</reference>
<evidence type="ECO:0000256" key="2">
    <source>
        <dbReference type="ARBA" id="ARBA00010366"/>
    </source>
</evidence>
<name>T1FN45_HELRO</name>
<dbReference type="EnsemblMetazoa" id="HelroT185671">
    <property type="protein sequence ID" value="HelroP185671"/>
    <property type="gene ID" value="HelroG185671"/>
</dbReference>
<evidence type="ECO:0000256" key="3">
    <source>
        <dbReference type="ARBA" id="ARBA00022525"/>
    </source>
</evidence>
<dbReference type="Proteomes" id="UP000015101">
    <property type="component" value="Unassembled WGS sequence"/>
</dbReference>
<evidence type="ECO:0000256" key="4">
    <source>
        <dbReference type="ARBA" id="ARBA00023157"/>
    </source>
</evidence>
<dbReference type="Gene3D" id="3.30.30.100">
    <property type="match status" value="1"/>
</dbReference>
<feature type="chain" id="PRO_5010980794" description="Theromacin" evidence="5">
    <location>
        <begin position="20"/>
        <end position="99"/>
    </location>
</feature>
<feature type="signal peptide" evidence="5">
    <location>
        <begin position="1"/>
        <end position="19"/>
    </location>
</feature>
<dbReference type="CTD" id="20210243"/>
<dbReference type="InterPro" id="IPR038456">
    <property type="entry name" value="Macin_sf"/>
</dbReference>
<evidence type="ECO:0000313" key="7">
    <source>
        <dbReference type="EnsemblMetazoa" id="HelroP185671"/>
    </source>
</evidence>
<reference evidence="7" key="3">
    <citation type="submission" date="2015-06" db="UniProtKB">
        <authorList>
            <consortium name="EnsemblMetazoa"/>
        </authorList>
    </citation>
    <scope>IDENTIFICATION</scope>
</reference>
<gene>
    <name evidence="7" type="primary">20210243</name>
    <name evidence="6" type="ORF">HELRODRAFT_185671</name>
</gene>
<dbReference type="AlphaFoldDB" id="T1FN45"/>
<dbReference type="OrthoDB" id="9988549at2759"/>
<evidence type="ECO:0000256" key="1">
    <source>
        <dbReference type="ARBA" id="ARBA00004613"/>
    </source>
</evidence>
<proteinExistence type="inferred from homology"/>
<keyword evidence="5" id="KW-0732">Signal</keyword>
<sequence>MQSFLAVCLFCVLLGGAVIEGSPAGCFDDWSRCSPSTSALTGKLWLPCNSYCKICFKADSGKCVKSPSKNCPNLLKDNMQCVCKNKRTAKNKLNPACWA</sequence>
<dbReference type="RefSeq" id="XP_009018889.1">
    <property type="nucleotide sequence ID" value="XM_009020641.1"/>
</dbReference>
<organism evidence="7 8">
    <name type="scientific">Helobdella robusta</name>
    <name type="common">Californian leech</name>
    <dbReference type="NCBI Taxonomy" id="6412"/>
    <lineage>
        <taxon>Eukaryota</taxon>
        <taxon>Metazoa</taxon>
        <taxon>Spiralia</taxon>
        <taxon>Lophotrochozoa</taxon>
        <taxon>Annelida</taxon>
        <taxon>Clitellata</taxon>
        <taxon>Hirudinea</taxon>
        <taxon>Rhynchobdellida</taxon>
        <taxon>Glossiphoniidae</taxon>
        <taxon>Helobdella</taxon>
    </lineage>
</organism>
<dbReference type="EMBL" id="AMQM01004809">
    <property type="status" value="NOT_ANNOTATED_CDS"/>
    <property type="molecule type" value="Genomic_DNA"/>
</dbReference>
<dbReference type="EMBL" id="KB096676">
    <property type="protein sequence ID" value="ESO03196.1"/>
    <property type="molecule type" value="Genomic_DNA"/>
</dbReference>